<dbReference type="GO" id="GO:0006355">
    <property type="term" value="P:regulation of DNA-templated transcription"/>
    <property type="evidence" value="ECO:0007669"/>
    <property type="project" value="InterPro"/>
</dbReference>
<dbReference type="InterPro" id="IPR013088">
    <property type="entry name" value="Znf_NHR/GATA"/>
</dbReference>
<keyword evidence="1 3" id="KW-0479">Metal-binding</keyword>
<gene>
    <name evidence="3" type="primary">yacG</name>
    <name evidence="4" type="ORF">HNR75_000228</name>
</gene>
<comment type="function">
    <text evidence="3">Inhibits all the catalytic activities of DNA gyrase by preventing its interaction with DNA. Acts by binding directly to the C-terminal domain of GyrB, which probably disrupts DNA binding by the gyrase.</text>
</comment>
<comment type="subunit">
    <text evidence="3">Interacts with GyrB.</text>
</comment>
<name>A0A841GLI9_9GAMM</name>
<feature type="binding site" evidence="3">
    <location>
        <position position="30"/>
    </location>
    <ligand>
        <name>Zn(2+)</name>
        <dbReference type="ChEBI" id="CHEBI:29105"/>
    </ligand>
</feature>
<dbReference type="AlphaFoldDB" id="A0A841GLI9"/>
<evidence type="ECO:0000256" key="2">
    <source>
        <dbReference type="ARBA" id="ARBA00022833"/>
    </source>
</evidence>
<sequence>MSLKVDCPTCGTSTAWSPLNPFRPFCSDRCRLIDLGEWFSEDRAIPGDEPTPTENPAMLQLSAEDLALLEQD</sequence>
<dbReference type="InterPro" id="IPR005584">
    <property type="entry name" value="DNA_gyrase_inhibitor_YacG"/>
</dbReference>
<evidence type="ECO:0000256" key="3">
    <source>
        <dbReference type="HAMAP-Rule" id="MF_00649"/>
    </source>
</evidence>
<dbReference type="GO" id="GO:0008657">
    <property type="term" value="F:DNA topoisomerase type II (double strand cut, ATP-hydrolyzing) inhibitor activity"/>
    <property type="evidence" value="ECO:0007669"/>
    <property type="project" value="UniProtKB-UniRule"/>
</dbReference>
<dbReference type="RefSeq" id="WP_188025178.1">
    <property type="nucleotide sequence ID" value="NZ_JACHGR010000001.1"/>
</dbReference>
<organism evidence="4 5">
    <name type="scientific">Tolumonas osonensis</name>
    <dbReference type="NCBI Taxonomy" id="675874"/>
    <lineage>
        <taxon>Bacteria</taxon>
        <taxon>Pseudomonadati</taxon>
        <taxon>Pseudomonadota</taxon>
        <taxon>Gammaproteobacteria</taxon>
        <taxon>Aeromonadales</taxon>
        <taxon>Aeromonadaceae</taxon>
        <taxon>Tolumonas</taxon>
    </lineage>
</organism>
<keyword evidence="2 3" id="KW-0862">Zinc</keyword>
<dbReference type="HAMAP" id="MF_00649">
    <property type="entry name" value="DNA_gyrase_inhibitor_YacG"/>
    <property type="match status" value="1"/>
</dbReference>
<accession>A0A841GLI9</accession>
<dbReference type="EMBL" id="JACHGR010000001">
    <property type="protein sequence ID" value="MBB6054363.1"/>
    <property type="molecule type" value="Genomic_DNA"/>
</dbReference>
<proteinExistence type="inferred from homology"/>
<dbReference type="Proteomes" id="UP000585721">
    <property type="component" value="Unassembled WGS sequence"/>
</dbReference>
<dbReference type="SUPFAM" id="SSF57716">
    <property type="entry name" value="Glucocorticoid receptor-like (DNA-binding domain)"/>
    <property type="match status" value="1"/>
</dbReference>
<comment type="similarity">
    <text evidence="3">Belongs to the DNA gyrase inhibitor YacG family.</text>
</comment>
<dbReference type="GO" id="GO:0008270">
    <property type="term" value="F:zinc ion binding"/>
    <property type="evidence" value="ECO:0007669"/>
    <property type="project" value="UniProtKB-UniRule"/>
</dbReference>
<keyword evidence="5" id="KW-1185">Reference proteome</keyword>
<feature type="binding site" evidence="3">
    <location>
        <position position="7"/>
    </location>
    <ligand>
        <name>Zn(2+)</name>
        <dbReference type="ChEBI" id="CHEBI:29105"/>
    </ligand>
</feature>
<reference evidence="4 5" key="1">
    <citation type="submission" date="2020-08" db="EMBL/GenBank/DDBJ databases">
        <title>Genomic Encyclopedia of Type Strains, Phase IV (KMG-IV): sequencing the most valuable type-strain genomes for metagenomic binning, comparative biology and taxonomic classification.</title>
        <authorList>
            <person name="Goeker M."/>
        </authorList>
    </citation>
    <scope>NUCLEOTIDE SEQUENCE [LARGE SCALE GENOMIC DNA]</scope>
    <source>
        <strain evidence="4 5">DSM 22975</strain>
    </source>
</reference>
<comment type="cofactor">
    <cofactor evidence="3">
        <name>Zn(2+)</name>
        <dbReference type="ChEBI" id="CHEBI:29105"/>
    </cofactor>
    <text evidence="3">Binds 1 zinc ion.</text>
</comment>
<dbReference type="PANTHER" id="PTHR36150">
    <property type="entry name" value="DNA GYRASE INHIBITOR YACG"/>
    <property type="match status" value="1"/>
</dbReference>
<evidence type="ECO:0000313" key="4">
    <source>
        <dbReference type="EMBL" id="MBB6054363.1"/>
    </source>
</evidence>
<comment type="caution">
    <text evidence="4">The sequence shown here is derived from an EMBL/GenBank/DDBJ whole genome shotgun (WGS) entry which is preliminary data.</text>
</comment>
<dbReference type="Pfam" id="PF03884">
    <property type="entry name" value="YacG"/>
    <property type="match status" value="1"/>
</dbReference>
<dbReference type="PANTHER" id="PTHR36150:SF1">
    <property type="entry name" value="DNA GYRASE INHIBITOR YACG"/>
    <property type="match status" value="1"/>
</dbReference>
<evidence type="ECO:0000256" key="1">
    <source>
        <dbReference type="ARBA" id="ARBA00022723"/>
    </source>
</evidence>
<dbReference type="Gene3D" id="3.30.50.10">
    <property type="entry name" value="Erythroid Transcription Factor GATA-1, subunit A"/>
    <property type="match status" value="1"/>
</dbReference>
<evidence type="ECO:0000313" key="5">
    <source>
        <dbReference type="Proteomes" id="UP000585721"/>
    </source>
</evidence>
<feature type="binding site" evidence="3">
    <location>
        <position position="10"/>
    </location>
    <ligand>
        <name>Zn(2+)</name>
        <dbReference type="ChEBI" id="CHEBI:29105"/>
    </ligand>
</feature>
<protein>
    <recommendedName>
        <fullName evidence="3">DNA gyrase inhibitor YacG</fullName>
    </recommendedName>
</protein>
<feature type="binding site" evidence="3">
    <location>
        <position position="26"/>
    </location>
    <ligand>
        <name>Zn(2+)</name>
        <dbReference type="ChEBI" id="CHEBI:29105"/>
    </ligand>
</feature>